<gene>
    <name evidence="2" type="ORF">CEPIT_LOCUS34404</name>
    <name evidence="3" type="ORF">CEPIT_LOCUS43056</name>
    <name evidence="1" type="ORF">CEPIT_LOCUS7688</name>
</gene>
<dbReference type="AlphaFoldDB" id="A0AAV0GH69"/>
<dbReference type="EMBL" id="CAMAPF010001104">
    <property type="protein sequence ID" value="CAH9146529.1"/>
    <property type="molecule type" value="Genomic_DNA"/>
</dbReference>
<evidence type="ECO:0000313" key="3">
    <source>
        <dbReference type="EMBL" id="CAH9146529.1"/>
    </source>
</evidence>
<name>A0AAV0GH69_9ASTE</name>
<organism evidence="3 4">
    <name type="scientific">Cuscuta epithymum</name>
    <dbReference type="NCBI Taxonomy" id="186058"/>
    <lineage>
        <taxon>Eukaryota</taxon>
        <taxon>Viridiplantae</taxon>
        <taxon>Streptophyta</taxon>
        <taxon>Embryophyta</taxon>
        <taxon>Tracheophyta</taxon>
        <taxon>Spermatophyta</taxon>
        <taxon>Magnoliopsida</taxon>
        <taxon>eudicotyledons</taxon>
        <taxon>Gunneridae</taxon>
        <taxon>Pentapetalae</taxon>
        <taxon>asterids</taxon>
        <taxon>lamiids</taxon>
        <taxon>Solanales</taxon>
        <taxon>Convolvulaceae</taxon>
        <taxon>Cuscuteae</taxon>
        <taxon>Cuscuta</taxon>
        <taxon>Cuscuta subgen. Cuscuta</taxon>
    </lineage>
</organism>
<dbReference type="Proteomes" id="UP001152523">
    <property type="component" value="Unassembled WGS sequence"/>
</dbReference>
<reference evidence="3" key="1">
    <citation type="submission" date="2022-07" db="EMBL/GenBank/DDBJ databases">
        <authorList>
            <person name="Macas J."/>
            <person name="Novak P."/>
            <person name="Neumann P."/>
        </authorList>
    </citation>
    <scope>NUCLEOTIDE SEQUENCE</scope>
</reference>
<evidence type="ECO:0000313" key="4">
    <source>
        <dbReference type="Proteomes" id="UP001152523"/>
    </source>
</evidence>
<evidence type="ECO:0000313" key="2">
    <source>
        <dbReference type="EMBL" id="CAH9135302.1"/>
    </source>
</evidence>
<keyword evidence="4" id="KW-1185">Reference proteome</keyword>
<accession>A0AAV0GH69</accession>
<dbReference type="EMBL" id="CAMAPF010000036">
    <property type="protein sequence ID" value="CAH9081425.1"/>
    <property type="molecule type" value="Genomic_DNA"/>
</dbReference>
<evidence type="ECO:0000313" key="1">
    <source>
        <dbReference type="EMBL" id="CAH9081425.1"/>
    </source>
</evidence>
<dbReference type="EMBL" id="CAMAPF010000987">
    <property type="protein sequence ID" value="CAH9135302.1"/>
    <property type="molecule type" value="Genomic_DNA"/>
</dbReference>
<comment type="caution">
    <text evidence="3">The sequence shown here is derived from an EMBL/GenBank/DDBJ whole genome shotgun (WGS) entry which is preliminary data.</text>
</comment>
<proteinExistence type="predicted"/>
<sequence>MDASRRPECTIALDAMASLYKEMSTVTLDIVVEAYLNNLYMVSLDIMAKATWRLRTTNYINDVFSRYSHNQQRIPQIRIIDLHINSNMATMSPESFMSYFLL</sequence>
<protein>
    <submittedName>
        <fullName evidence="3">Uncharacterized protein</fullName>
    </submittedName>
</protein>